<name>A0A0N4UPG1_DRAME</name>
<evidence type="ECO:0000313" key="3">
    <source>
        <dbReference type="Proteomes" id="UP000038040"/>
    </source>
</evidence>
<feature type="region of interest" description="Disordered" evidence="1">
    <location>
        <begin position="38"/>
        <end position="58"/>
    </location>
</feature>
<dbReference type="Proteomes" id="UP000274756">
    <property type="component" value="Unassembled WGS sequence"/>
</dbReference>
<reference evidence="2 4" key="2">
    <citation type="submission" date="2018-11" db="EMBL/GenBank/DDBJ databases">
        <authorList>
            <consortium name="Pathogen Informatics"/>
        </authorList>
    </citation>
    <scope>NUCLEOTIDE SEQUENCE [LARGE SCALE GENOMIC DNA]</scope>
</reference>
<accession>A0A0N4UPG1</accession>
<dbReference type="EMBL" id="UYYG01001245">
    <property type="protein sequence ID" value="VDN60794.1"/>
    <property type="molecule type" value="Genomic_DNA"/>
</dbReference>
<dbReference type="WBParaSite" id="DME_0000984601-mRNA-1">
    <property type="protein sequence ID" value="DME_0000984601-mRNA-1"/>
    <property type="gene ID" value="DME_0000984601"/>
</dbReference>
<keyword evidence="4" id="KW-1185">Reference proteome</keyword>
<evidence type="ECO:0000256" key="1">
    <source>
        <dbReference type="SAM" id="MobiDB-lite"/>
    </source>
</evidence>
<protein>
    <submittedName>
        <fullName evidence="5">G protein gamma domain-containing protein</fullName>
    </submittedName>
</protein>
<dbReference type="Proteomes" id="UP000038040">
    <property type="component" value="Unplaced"/>
</dbReference>
<gene>
    <name evidence="2" type="ORF">DME_LOCUS10767</name>
</gene>
<sequence>MEHEQSELNRRISQLEISVKRANEAKIAAQDNLQKIQQIPELSETPGRRARSASPGCY</sequence>
<organism evidence="3 5">
    <name type="scientific">Dracunculus medinensis</name>
    <name type="common">Guinea worm</name>
    <dbReference type="NCBI Taxonomy" id="318479"/>
    <lineage>
        <taxon>Eukaryota</taxon>
        <taxon>Metazoa</taxon>
        <taxon>Ecdysozoa</taxon>
        <taxon>Nematoda</taxon>
        <taxon>Chromadorea</taxon>
        <taxon>Rhabditida</taxon>
        <taxon>Spirurina</taxon>
        <taxon>Dracunculoidea</taxon>
        <taxon>Dracunculidae</taxon>
        <taxon>Dracunculus</taxon>
    </lineage>
</organism>
<reference evidence="5" key="1">
    <citation type="submission" date="2017-02" db="UniProtKB">
        <authorList>
            <consortium name="WormBaseParasite"/>
        </authorList>
    </citation>
    <scope>IDENTIFICATION</scope>
</reference>
<evidence type="ECO:0000313" key="4">
    <source>
        <dbReference type="Proteomes" id="UP000274756"/>
    </source>
</evidence>
<evidence type="ECO:0000313" key="5">
    <source>
        <dbReference type="WBParaSite" id="DME_0000984601-mRNA-1"/>
    </source>
</evidence>
<evidence type="ECO:0000313" key="2">
    <source>
        <dbReference type="EMBL" id="VDN60794.1"/>
    </source>
</evidence>
<proteinExistence type="predicted"/>
<dbReference type="AlphaFoldDB" id="A0A0N4UPG1"/>